<dbReference type="Pfam" id="PF12819">
    <property type="entry name" value="Malectin_like"/>
    <property type="match status" value="1"/>
</dbReference>
<dbReference type="GO" id="GO:0009506">
    <property type="term" value="C:plasmodesma"/>
    <property type="evidence" value="ECO:0007669"/>
    <property type="project" value="TreeGrafter"/>
</dbReference>
<name>S8C4J4_9LAMI</name>
<comment type="subcellular location">
    <subcellularLocation>
        <location evidence="1">Membrane</location>
        <topology evidence="1">Single-pass type I membrane protein</topology>
    </subcellularLocation>
</comment>
<dbReference type="GO" id="GO:0005524">
    <property type="term" value="F:ATP binding"/>
    <property type="evidence" value="ECO:0007669"/>
    <property type="project" value="UniProtKB-UniRule"/>
</dbReference>
<comment type="caution">
    <text evidence="15">The sequence shown here is derived from an EMBL/GenBank/DDBJ whole genome shotgun (WGS) entry which is preliminary data.</text>
</comment>
<dbReference type="FunFam" id="1.10.510.10:FF:000252">
    <property type="entry name" value="Receptor-like protein kinase FERONIA"/>
    <property type="match status" value="1"/>
</dbReference>
<dbReference type="Gene3D" id="3.30.200.20">
    <property type="entry name" value="Phosphorylase Kinase, domain 1"/>
    <property type="match status" value="1"/>
</dbReference>
<dbReference type="SMART" id="SM00220">
    <property type="entry name" value="S_TKc"/>
    <property type="match status" value="1"/>
</dbReference>
<dbReference type="Gene3D" id="1.10.510.10">
    <property type="entry name" value="Transferase(Phosphotransferase) domain 1"/>
    <property type="match status" value="1"/>
</dbReference>
<evidence type="ECO:0000256" key="4">
    <source>
        <dbReference type="ARBA" id="ARBA00022692"/>
    </source>
</evidence>
<protein>
    <recommendedName>
        <fullName evidence="14">Protein kinase domain-containing protein</fullName>
    </recommendedName>
</protein>
<dbReference type="InterPro" id="IPR011009">
    <property type="entry name" value="Kinase-like_dom_sf"/>
</dbReference>
<dbReference type="AlphaFoldDB" id="S8C4J4"/>
<evidence type="ECO:0000256" key="2">
    <source>
        <dbReference type="ARBA" id="ARBA00022527"/>
    </source>
</evidence>
<keyword evidence="7" id="KW-0418">Kinase</keyword>
<evidence type="ECO:0000313" key="15">
    <source>
        <dbReference type="EMBL" id="EPS61579.1"/>
    </source>
</evidence>
<gene>
    <name evidence="15" type="ORF">M569_13211</name>
</gene>
<evidence type="ECO:0000256" key="10">
    <source>
        <dbReference type="ARBA" id="ARBA00023136"/>
    </source>
</evidence>
<proteinExistence type="predicted"/>
<evidence type="ECO:0000256" key="5">
    <source>
        <dbReference type="ARBA" id="ARBA00022729"/>
    </source>
</evidence>
<evidence type="ECO:0000256" key="8">
    <source>
        <dbReference type="ARBA" id="ARBA00022840"/>
    </source>
</evidence>
<keyword evidence="2" id="KW-0723">Serine/threonine-protein kinase</keyword>
<evidence type="ECO:0000256" key="12">
    <source>
        <dbReference type="PROSITE-ProRule" id="PRU10141"/>
    </source>
</evidence>
<evidence type="ECO:0000256" key="7">
    <source>
        <dbReference type="ARBA" id="ARBA00022777"/>
    </source>
</evidence>
<keyword evidence="11" id="KW-0325">Glycoprotein</keyword>
<organism evidence="15 16">
    <name type="scientific">Genlisea aurea</name>
    <dbReference type="NCBI Taxonomy" id="192259"/>
    <lineage>
        <taxon>Eukaryota</taxon>
        <taxon>Viridiplantae</taxon>
        <taxon>Streptophyta</taxon>
        <taxon>Embryophyta</taxon>
        <taxon>Tracheophyta</taxon>
        <taxon>Spermatophyta</taxon>
        <taxon>Magnoliopsida</taxon>
        <taxon>eudicotyledons</taxon>
        <taxon>Gunneridae</taxon>
        <taxon>Pentapetalae</taxon>
        <taxon>asterids</taxon>
        <taxon>lamiids</taxon>
        <taxon>Lamiales</taxon>
        <taxon>Lentibulariaceae</taxon>
        <taxon>Genlisea</taxon>
    </lineage>
</organism>
<dbReference type="InterPro" id="IPR017441">
    <property type="entry name" value="Protein_kinase_ATP_BS"/>
</dbReference>
<dbReference type="PANTHER" id="PTHR27003:SF296">
    <property type="entry name" value="PROTEIN KINASE DOMAIN-CONTAINING PROTEIN"/>
    <property type="match status" value="1"/>
</dbReference>
<dbReference type="PANTHER" id="PTHR27003">
    <property type="entry name" value="OS07G0166700 PROTEIN"/>
    <property type="match status" value="1"/>
</dbReference>
<sequence length="788" mass="86837">FSPVDNYLIDCGSSRSSVLDDGRNFTSDPQSSPYLSSARQHSVIVSDDDDSVSSNNRTDELLLPSLMSPVSSLFLPLYLTARIFSSRSGYEFPIVRPGRHWLRLHFYPLRNKVYNLSSAAFGVKTDDFVLLTDFSVQGMVFKEYLINITADKLTLTFSPLKNSLAFVNGIELVSAPDNLIPDDAVASVIPFGGDFVGLSHRAIEVMFRLNVGGPMVSPENDTLSRFWLNDSPFMAFPQGAANVSVPSDVILYGGGGVTPLIAPYSVYSTADQMADSDTMNPNFNLTWEMSVDPLYSYLIRLHFCDIVSRSLDELYFNVYVNGFIGVSSLDLSSVTSGLVVPYFKDFVLNASAVTGDAVMVQVGPSFEANAPNAILNGLEVMKLSNLDGSLDGGVWPHPSKTGLNPMIKALAVVGFVLGVVALVLLFVRLITRTRRRQQQQPKEGGYQKQNNAYSFSSWLNSTTSNRFSFVSSSRSKSWAFSSGRRFTLIELRNATGNFSEDAVVGVGGFGRVYLGVVESGVRVAIKRGNVSSSQGIDEFRNEIHLLSELRHRHLVSLVGYCDEQSEMILVYEYMANGSLSDHLYGSSRPRLSWKKRLEICIGAARGLHHLHTGSSTRGKIIHRDVKTSNILLDDAFVAKISDFGLSKAGPASRASTVVKGSFGYLDPEYFRRLQLTEKSDVYSFGVVLFEVLCGRPAIDARLPREEANLAEHAKKQHARGRIDTIVDPFIAGRSLEHNKDSVIQFVDGAVKCLAEYGVDRPSMVDVVWNLEYALQLLEMADKEKDVSD</sequence>
<feature type="binding site" evidence="12">
    <location>
        <position position="526"/>
    </location>
    <ligand>
        <name>ATP</name>
        <dbReference type="ChEBI" id="CHEBI:30616"/>
    </ligand>
</feature>
<dbReference type="InterPro" id="IPR001245">
    <property type="entry name" value="Ser-Thr/Tyr_kinase_cat_dom"/>
</dbReference>
<feature type="transmembrane region" description="Helical" evidence="13">
    <location>
        <begin position="409"/>
        <end position="430"/>
    </location>
</feature>
<reference evidence="15 16" key="1">
    <citation type="journal article" date="2013" name="BMC Genomics">
        <title>The miniature genome of a carnivorous plant Genlisea aurea contains a low number of genes and short non-coding sequences.</title>
        <authorList>
            <person name="Leushkin E.V."/>
            <person name="Sutormin R.A."/>
            <person name="Nabieva E.R."/>
            <person name="Penin A.A."/>
            <person name="Kondrashov A.S."/>
            <person name="Logacheva M.D."/>
        </authorList>
    </citation>
    <scope>NUCLEOTIDE SEQUENCE [LARGE SCALE GENOMIC DNA]</scope>
</reference>
<accession>S8C4J4</accession>
<keyword evidence="16" id="KW-1185">Reference proteome</keyword>
<keyword evidence="6 12" id="KW-0547">Nucleotide-binding</keyword>
<feature type="domain" description="Protein kinase" evidence="14">
    <location>
        <begin position="498"/>
        <end position="777"/>
    </location>
</feature>
<dbReference type="Pfam" id="PF07714">
    <property type="entry name" value="PK_Tyr_Ser-Thr"/>
    <property type="match status" value="1"/>
</dbReference>
<evidence type="ECO:0000256" key="9">
    <source>
        <dbReference type="ARBA" id="ARBA00022989"/>
    </source>
</evidence>
<dbReference type="Proteomes" id="UP000015453">
    <property type="component" value="Unassembled WGS sequence"/>
</dbReference>
<dbReference type="PROSITE" id="PS50011">
    <property type="entry name" value="PROTEIN_KINASE_DOM"/>
    <property type="match status" value="1"/>
</dbReference>
<evidence type="ECO:0000256" key="6">
    <source>
        <dbReference type="ARBA" id="ARBA00022741"/>
    </source>
</evidence>
<keyword evidence="3" id="KW-0808">Transferase</keyword>
<evidence type="ECO:0000313" key="16">
    <source>
        <dbReference type="Proteomes" id="UP000015453"/>
    </source>
</evidence>
<keyword evidence="8 12" id="KW-0067">ATP-binding</keyword>
<feature type="non-terminal residue" evidence="15">
    <location>
        <position position="788"/>
    </location>
</feature>
<dbReference type="SUPFAM" id="SSF56112">
    <property type="entry name" value="Protein kinase-like (PK-like)"/>
    <property type="match status" value="1"/>
</dbReference>
<dbReference type="InterPro" id="IPR024788">
    <property type="entry name" value="Malectin-like_Carb-bd_dom"/>
</dbReference>
<keyword evidence="10 13" id="KW-0472">Membrane</keyword>
<dbReference type="GO" id="GO:0004674">
    <property type="term" value="F:protein serine/threonine kinase activity"/>
    <property type="evidence" value="ECO:0007669"/>
    <property type="project" value="UniProtKB-KW"/>
</dbReference>
<feature type="non-terminal residue" evidence="15">
    <location>
        <position position="1"/>
    </location>
</feature>
<dbReference type="OrthoDB" id="4062651at2759"/>
<dbReference type="PROSITE" id="PS00108">
    <property type="entry name" value="PROTEIN_KINASE_ST"/>
    <property type="match status" value="1"/>
</dbReference>
<keyword evidence="5" id="KW-0732">Signal</keyword>
<dbReference type="PROSITE" id="PS00107">
    <property type="entry name" value="PROTEIN_KINASE_ATP"/>
    <property type="match status" value="1"/>
</dbReference>
<evidence type="ECO:0000256" key="3">
    <source>
        <dbReference type="ARBA" id="ARBA00022679"/>
    </source>
</evidence>
<dbReference type="GO" id="GO:0005886">
    <property type="term" value="C:plasma membrane"/>
    <property type="evidence" value="ECO:0007669"/>
    <property type="project" value="TreeGrafter"/>
</dbReference>
<dbReference type="FunFam" id="2.60.120.430:FF:000001">
    <property type="entry name" value="Receptor-like protein kinase FERONIA"/>
    <property type="match status" value="1"/>
</dbReference>
<dbReference type="InterPro" id="IPR008271">
    <property type="entry name" value="Ser/Thr_kinase_AS"/>
</dbReference>
<dbReference type="GO" id="GO:0004714">
    <property type="term" value="F:transmembrane receptor protein tyrosine kinase activity"/>
    <property type="evidence" value="ECO:0007669"/>
    <property type="project" value="InterPro"/>
</dbReference>
<keyword evidence="9 13" id="KW-1133">Transmembrane helix</keyword>
<dbReference type="FunFam" id="2.60.120.430:FF:000005">
    <property type="entry name" value="Putative receptor-like protein kinase"/>
    <property type="match status" value="1"/>
</dbReference>
<evidence type="ECO:0000259" key="14">
    <source>
        <dbReference type="PROSITE" id="PS50011"/>
    </source>
</evidence>
<evidence type="ECO:0000256" key="13">
    <source>
        <dbReference type="SAM" id="Phobius"/>
    </source>
</evidence>
<dbReference type="InterPro" id="IPR000719">
    <property type="entry name" value="Prot_kinase_dom"/>
</dbReference>
<evidence type="ECO:0000256" key="1">
    <source>
        <dbReference type="ARBA" id="ARBA00004479"/>
    </source>
</evidence>
<dbReference type="EMBL" id="AUSU01006735">
    <property type="protein sequence ID" value="EPS61579.1"/>
    <property type="molecule type" value="Genomic_DNA"/>
</dbReference>
<dbReference type="InterPro" id="IPR045272">
    <property type="entry name" value="ANXUR1/2-like"/>
</dbReference>
<keyword evidence="4 13" id="KW-0812">Transmembrane</keyword>
<evidence type="ECO:0000256" key="11">
    <source>
        <dbReference type="ARBA" id="ARBA00023180"/>
    </source>
</evidence>
<dbReference type="FunFam" id="3.30.200.20:FF:000039">
    <property type="entry name" value="receptor-like protein kinase FERONIA"/>
    <property type="match status" value="1"/>
</dbReference>
<dbReference type="Gene3D" id="2.60.120.430">
    <property type="entry name" value="Galactose-binding lectin"/>
    <property type="match status" value="2"/>
</dbReference>